<feature type="transmembrane region" description="Helical" evidence="8">
    <location>
        <begin position="394"/>
        <end position="416"/>
    </location>
</feature>
<keyword evidence="10" id="KW-0378">Hydrolase</keyword>
<proteinExistence type="predicted"/>
<dbReference type="Pfam" id="PF00005">
    <property type="entry name" value="ABC_tran"/>
    <property type="match status" value="1"/>
</dbReference>
<reference evidence="10 11" key="1">
    <citation type="submission" date="2016-09" db="EMBL/GenBank/DDBJ databases">
        <title>Extensive genetic diversity and differential bi-allelic expression allows diatom success in the polar Southern Ocean.</title>
        <authorList>
            <consortium name="DOE Joint Genome Institute"/>
            <person name="Mock T."/>
            <person name="Otillar R.P."/>
            <person name="Strauss J."/>
            <person name="Dupont C."/>
            <person name="Frickenhaus S."/>
            <person name="Maumus F."/>
            <person name="Mcmullan M."/>
            <person name="Sanges R."/>
            <person name="Schmutz J."/>
            <person name="Toseland A."/>
            <person name="Valas R."/>
            <person name="Veluchamy A."/>
            <person name="Ward B.J."/>
            <person name="Allen A."/>
            <person name="Barry K."/>
            <person name="Falciatore A."/>
            <person name="Ferrante M."/>
            <person name="Fortunato A.E."/>
            <person name="Gloeckner G."/>
            <person name="Gruber A."/>
            <person name="Hipkin R."/>
            <person name="Janech M."/>
            <person name="Kroth P."/>
            <person name="Leese F."/>
            <person name="Lindquist E."/>
            <person name="Lyon B.R."/>
            <person name="Martin J."/>
            <person name="Mayer C."/>
            <person name="Parker M."/>
            <person name="Quesneville H."/>
            <person name="Raymond J."/>
            <person name="Uhlig C."/>
            <person name="Valentin K.U."/>
            <person name="Worden A.Z."/>
            <person name="Armbrust E.V."/>
            <person name="Bowler C."/>
            <person name="Green B."/>
            <person name="Moulton V."/>
            <person name="Van Oosterhout C."/>
            <person name="Grigoriev I."/>
        </authorList>
    </citation>
    <scope>NUCLEOTIDE SEQUENCE [LARGE SCALE GENOMIC DNA]</scope>
    <source>
        <strain evidence="10 11">CCMP1102</strain>
    </source>
</reference>
<feature type="transmembrane region" description="Helical" evidence="8">
    <location>
        <begin position="464"/>
        <end position="488"/>
    </location>
</feature>
<dbReference type="InParanoid" id="A0A1E7EUT9"/>
<dbReference type="SMART" id="SM00382">
    <property type="entry name" value="AAA"/>
    <property type="match status" value="1"/>
</dbReference>
<gene>
    <name evidence="10" type="ORF">FRACYDRAFT_136868</name>
</gene>
<dbReference type="PANTHER" id="PTHR48041">
    <property type="entry name" value="ABC TRANSPORTER G FAMILY MEMBER 28"/>
    <property type="match status" value="1"/>
</dbReference>
<evidence type="ECO:0000259" key="9">
    <source>
        <dbReference type="PROSITE" id="PS50893"/>
    </source>
</evidence>
<feature type="non-terminal residue" evidence="10">
    <location>
        <position position="495"/>
    </location>
</feature>
<dbReference type="GO" id="GO:0005886">
    <property type="term" value="C:plasma membrane"/>
    <property type="evidence" value="ECO:0007669"/>
    <property type="project" value="TreeGrafter"/>
</dbReference>
<evidence type="ECO:0000313" key="10">
    <source>
        <dbReference type="EMBL" id="OEU09652.1"/>
    </source>
</evidence>
<keyword evidence="11" id="KW-1185">Reference proteome</keyword>
<name>A0A1E7EUT9_9STRA</name>
<sequence length="495" mass="55480">SKIILSNISGEAKPGEVLALMGPSGSGKTSLMNVLSGRAAYQDGSISINGKRLGRAEMKNFMSKVAYVKQQDIFFQSLTVKQQLTYTAQLRISDTIYRKVERQKKIKSEVDKILKMLQLEKCADLKIMMCSGGEKKRVNIGSELITNPAVIMLDEPTSGLDSASSSSLLDILRDLAKNHGKTIVCSIHQPNSRAFLGFDKLLMLSEGNVVYFGALDKSLEYLGTEGYPCPPGHNLADHWMELLVTNEETAMVLSSRKNLEKAWKHDEMTTTMDTIEEIQLDNNGNGVGEKTSKYKTSWCTQFTTLLHRALTKSQVNIFSPVNFFRTVAIGFAVGLVYFNQKYTEADARNIYSYFFFTMQFWVVQGMFESIFSFPQERIVILKERAGANYRLSSYFAAMTIADVPMFLLMPFIYMTISFWMVCPVGFGFTIYLSITCIAFLSVMTGQAFGFLIGAAFDDIQVGQAVGWVIILFLMLLGGFFVDNIPIWLSFVQYLS</sequence>
<dbReference type="GO" id="GO:0140359">
    <property type="term" value="F:ABC-type transporter activity"/>
    <property type="evidence" value="ECO:0007669"/>
    <property type="project" value="InterPro"/>
</dbReference>
<dbReference type="InterPro" id="IPR050352">
    <property type="entry name" value="ABCG_transporters"/>
</dbReference>
<feature type="transmembrane region" description="Helical" evidence="8">
    <location>
        <begin position="317"/>
        <end position="338"/>
    </location>
</feature>
<dbReference type="GO" id="GO:0005524">
    <property type="term" value="F:ATP binding"/>
    <property type="evidence" value="ECO:0007669"/>
    <property type="project" value="UniProtKB-KW"/>
</dbReference>
<evidence type="ECO:0000256" key="5">
    <source>
        <dbReference type="ARBA" id="ARBA00022840"/>
    </source>
</evidence>
<dbReference type="Pfam" id="PF01061">
    <property type="entry name" value="ABC2_membrane"/>
    <property type="match status" value="1"/>
</dbReference>
<dbReference type="Proteomes" id="UP000095751">
    <property type="component" value="Unassembled WGS sequence"/>
</dbReference>
<feature type="domain" description="ABC transporter" evidence="9">
    <location>
        <begin position="1"/>
        <end position="231"/>
    </location>
</feature>
<evidence type="ECO:0000256" key="1">
    <source>
        <dbReference type="ARBA" id="ARBA00004141"/>
    </source>
</evidence>
<dbReference type="AlphaFoldDB" id="A0A1E7EUT9"/>
<keyword evidence="6 8" id="KW-1133">Transmembrane helix</keyword>
<organism evidence="10 11">
    <name type="scientific">Fragilariopsis cylindrus CCMP1102</name>
    <dbReference type="NCBI Taxonomy" id="635003"/>
    <lineage>
        <taxon>Eukaryota</taxon>
        <taxon>Sar</taxon>
        <taxon>Stramenopiles</taxon>
        <taxon>Ochrophyta</taxon>
        <taxon>Bacillariophyta</taxon>
        <taxon>Bacillariophyceae</taxon>
        <taxon>Bacillariophycidae</taxon>
        <taxon>Bacillariales</taxon>
        <taxon>Bacillariaceae</taxon>
        <taxon>Fragilariopsis</taxon>
    </lineage>
</organism>
<dbReference type="PROSITE" id="PS00211">
    <property type="entry name" value="ABC_TRANSPORTER_1"/>
    <property type="match status" value="1"/>
</dbReference>
<protein>
    <submittedName>
        <fullName evidence="10">p-loop containing nucleoside triphosphate hydrolase protein</fullName>
    </submittedName>
</protein>
<keyword evidence="2" id="KW-0813">Transport</keyword>
<dbReference type="InterPro" id="IPR017871">
    <property type="entry name" value="ABC_transporter-like_CS"/>
</dbReference>
<evidence type="ECO:0000256" key="3">
    <source>
        <dbReference type="ARBA" id="ARBA00022692"/>
    </source>
</evidence>
<feature type="non-terminal residue" evidence="10">
    <location>
        <position position="1"/>
    </location>
</feature>
<feature type="transmembrane region" description="Helical" evidence="8">
    <location>
        <begin position="428"/>
        <end position="452"/>
    </location>
</feature>
<keyword evidence="5" id="KW-0067">ATP-binding</keyword>
<evidence type="ECO:0000256" key="7">
    <source>
        <dbReference type="ARBA" id="ARBA00023136"/>
    </source>
</evidence>
<evidence type="ECO:0000256" key="8">
    <source>
        <dbReference type="SAM" id="Phobius"/>
    </source>
</evidence>
<dbReference type="SUPFAM" id="SSF52540">
    <property type="entry name" value="P-loop containing nucleoside triphosphate hydrolases"/>
    <property type="match status" value="1"/>
</dbReference>
<dbReference type="InterPro" id="IPR027417">
    <property type="entry name" value="P-loop_NTPase"/>
</dbReference>
<dbReference type="InterPro" id="IPR003593">
    <property type="entry name" value="AAA+_ATPase"/>
</dbReference>
<keyword evidence="7 8" id="KW-0472">Membrane</keyword>
<accession>A0A1E7EUT9</accession>
<dbReference type="PROSITE" id="PS50893">
    <property type="entry name" value="ABC_TRANSPORTER_2"/>
    <property type="match status" value="1"/>
</dbReference>
<dbReference type="KEGG" id="fcy:FRACYDRAFT_136868"/>
<dbReference type="InterPro" id="IPR013525">
    <property type="entry name" value="ABC2_TM"/>
</dbReference>
<evidence type="ECO:0000256" key="2">
    <source>
        <dbReference type="ARBA" id="ARBA00022448"/>
    </source>
</evidence>
<dbReference type="PANTHER" id="PTHR48041:SF63">
    <property type="entry name" value="EARLY GENE AT 23, ISOFORM C"/>
    <property type="match status" value="1"/>
</dbReference>
<dbReference type="InterPro" id="IPR003439">
    <property type="entry name" value="ABC_transporter-like_ATP-bd"/>
</dbReference>
<keyword evidence="4" id="KW-0547">Nucleotide-binding</keyword>
<dbReference type="Gene3D" id="3.40.50.300">
    <property type="entry name" value="P-loop containing nucleotide triphosphate hydrolases"/>
    <property type="match status" value="1"/>
</dbReference>
<comment type="subcellular location">
    <subcellularLocation>
        <location evidence="1">Membrane</location>
        <topology evidence="1">Multi-pass membrane protein</topology>
    </subcellularLocation>
</comment>
<keyword evidence="3 8" id="KW-0812">Transmembrane</keyword>
<feature type="transmembrane region" description="Helical" evidence="8">
    <location>
        <begin position="350"/>
        <end position="373"/>
    </location>
</feature>
<evidence type="ECO:0000313" key="11">
    <source>
        <dbReference type="Proteomes" id="UP000095751"/>
    </source>
</evidence>
<dbReference type="GO" id="GO:0016887">
    <property type="term" value="F:ATP hydrolysis activity"/>
    <property type="evidence" value="ECO:0007669"/>
    <property type="project" value="InterPro"/>
</dbReference>
<evidence type="ECO:0000256" key="4">
    <source>
        <dbReference type="ARBA" id="ARBA00022741"/>
    </source>
</evidence>
<evidence type="ECO:0000256" key="6">
    <source>
        <dbReference type="ARBA" id="ARBA00022989"/>
    </source>
</evidence>
<dbReference type="EMBL" id="KV784374">
    <property type="protein sequence ID" value="OEU09652.1"/>
    <property type="molecule type" value="Genomic_DNA"/>
</dbReference>
<dbReference type="OrthoDB" id="66620at2759"/>